<proteinExistence type="predicted"/>
<protein>
    <submittedName>
        <fullName evidence="1">Unplaced genomic scaffold GYMLUscaffold_197, whole genome shotgun sequence</fullName>
    </submittedName>
</protein>
<evidence type="ECO:0000313" key="2">
    <source>
        <dbReference type="Proteomes" id="UP000053593"/>
    </source>
</evidence>
<dbReference type="HOGENOM" id="CLU_1610939_0_0_1"/>
<accession>A0A0D0B7G7</accession>
<name>A0A0D0B7G7_9AGAR</name>
<dbReference type="AlphaFoldDB" id="A0A0D0B7G7"/>
<dbReference type="EMBL" id="KN834945">
    <property type="protein sequence ID" value="KIK49986.1"/>
    <property type="molecule type" value="Genomic_DNA"/>
</dbReference>
<evidence type="ECO:0000313" key="1">
    <source>
        <dbReference type="EMBL" id="KIK49986.1"/>
    </source>
</evidence>
<gene>
    <name evidence="1" type="ORF">GYMLUDRAFT_253380</name>
</gene>
<keyword evidence="2" id="KW-1185">Reference proteome</keyword>
<sequence length="165" mass="18580">MSCLGSPGVIQERNRQQDALALFAPAAWTRLLGSRSSSLVVDEDVVESYCVLAAGTFNCCPFQVSNDVDISRWEKFLRQKVYSVDVARSIYRSLNLLLRQTAKSNESLECNIVKACQSIPRIRSTNRLGWFDFKIAKSSSKLEPTFRHKFAPECRRNPRSSDGGI</sequence>
<reference evidence="1 2" key="1">
    <citation type="submission" date="2014-04" db="EMBL/GenBank/DDBJ databases">
        <title>Evolutionary Origins and Diversification of the Mycorrhizal Mutualists.</title>
        <authorList>
            <consortium name="DOE Joint Genome Institute"/>
            <consortium name="Mycorrhizal Genomics Consortium"/>
            <person name="Kohler A."/>
            <person name="Kuo A."/>
            <person name="Nagy L.G."/>
            <person name="Floudas D."/>
            <person name="Copeland A."/>
            <person name="Barry K.W."/>
            <person name="Cichocki N."/>
            <person name="Veneault-Fourrey C."/>
            <person name="LaButti K."/>
            <person name="Lindquist E.A."/>
            <person name="Lipzen A."/>
            <person name="Lundell T."/>
            <person name="Morin E."/>
            <person name="Murat C."/>
            <person name="Riley R."/>
            <person name="Ohm R."/>
            <person name="Sun H."/>
            <person name="Tunlid A."/>
            <person name="Henrissat B."/>
            <person name="Grigoriev I.V."/>
            <person name="Hibbett D.S."/>
            <person name="Martin F."/>
        </authorList>
    </citation>
    <scope>NUCLEOTIDE SEQUENCE [LARGE SCALE GENOMIC DNA]</scope>
    <source>
        <strain evidence="1 2">FD-317 M1</strain>
    </source>
</reference>
<organism evidence="1 2">
    <name type="scientific">Collybiopsis luxurians FD-317 M1</name>
    <dbReference type="NCBI Taxonomy" id="944289"/>
    <lineage>
        <taxon>Eukaryota</taxon>
        <taxon>Fungi</taxon>
        <taxon>Dikarya</taxon>
        <taxon>Basidiomycota</taxon>
        <taxon>Agaricomycotina</taxon>
        <taxon>Agaricomycetes</taxon>
        <taxon>Agaricomycetidae</taxon>
        <taxon>Agaricales</taxon>
        <taxon>Marasmiineae</taxon>
        <taxon>Omphalotaceae</taxon>
        <taxon>Collybiopsis</taxon>
        <taxon>Collybiopsis luxurians</taxon>
    </lineage>
</organism>
<dbReference type="Proteomes" id="UP000053593">
    <property type="component" value="Unassembled WGS sequence"/>
</dbReference>